<dbReference type="SUPFAM" id="SSF55248">
    <property type="entry name" value="PCD-like"/>
    <property type="match status" value="1"/>
</dbReference>
<keyword evidence="7" id="KW-1185">Reference proteome</keyword>
<proteinExistence type="inferred from homology"/>
<keyword evidence="4" id="KW-0456">Lyase</keyword>
<dbReference type="EC" id="4.2.1.96" evidence="3"/>
<dbReference type="GO" id="GO:0008124">
    <property type="term" value="F:4-alpha-hydroxytetrahydrobiopterin dehydratase activity"/>
    <property type="evidence" value="ECO:0007669"/>
    <property type="project" value="UniProtKB-EC"/>
</dbReference>
<dbReference type="CDD" id="cd00488">
    <property type="entry name" value="PCD_DCoH"/>
    <property type="match status" value="1"/>
</dbReference>
<dbReference type="Proteomes" id="UP000799771">
    <property type="component" value="Unassembled WGS sequence"/>
</dbReference>
<evidence type="ECO:0000313" key="6">
    <source>
        <dbReference type="EMBL" id="KAF2123484.1"/>
    </source>
</evidence>
<dbReference type="InterPro" id="IPR036428">
    <property type="entry name" value="PCD_sf"/>
</dbReference>
<evidence type="ECO:0000256" key="5">
    <source>
        <dbReference type="ARBA" id="ARBA00030497"/>
    </source>
</evidence>
<dbReference type="EMBL" id="ML977527">
    <property type="protein sequence ID" value="KAF2123484.1"/>
    <property type="molecule type" value="Genomic_DNA"/>
</dbReference>
<dbReference type="GeneID" id="54404985"/>
<gene>
    <name evidence="6" type="ORF">P153DRAFT_303957</name>
</gene>
<reference evidence="6" key="1">
    <citation type="journal article" date="2020" name="Stud. Mycol.">
        <title>101 Dothideomycetes genomes: a test case for predicting lifestyles and emergence of pathogens.</title>
        <authorList>
            <person name="Haridas S."/>
            <person name="Albert R."/>
            <person name="Binder M."/>
            <person name="Bloem J."/>
            <person name="Labutti K."/>
            <person name="Salamov A."/>
            <person name="Andreopoulos B."/>
            <person name="Baker S."/>
            <person name="Barry K."/>
            <person name="Bills G."/>
            <person name="Bluhm B."/>
            <person name="Cannon C."/>
            <person name="Castanera R."/>
            <person name="Culley D."/>
            <person name="Daum C."/>
            <person name="Ezra D."/>
            <person name="Gonzalez J."/>
            <person name="Henrissat B."/>
            <person name="Kuo A."/>
            <person name="Liang C."/>
            <person name="Lipzen A."/>
            <person name="Lutzoni F."/>
            <person name="Magnuson J."/>
            <person name="Mondo S."/>
            <person name="Nolan M."/>
            <person name="Ohm R."/>
            <person name="Pangilinan J."/>
            <person name="Park H.-J."/>
            <person name="Ramirez L."/>
            <person name="Alfaro M."/>
            <person name="Sun H."/>
            <person name="Tritt A."/>
            <person name="Yoshinaga Y."/>
            <person name="Zwiers L.-H."/>
            <person name="Turgeon B."/>
            <person name="Goodwin S."/>
            <person name="Spatafora J."/>
            <person name="Crous P."/>
            <person name="Grigoriev I."/>
        </authorList>
    </citation>
    <scope>NUCLEOTIDE SEQUENCE</scope>
    <source>
        <strain evidence="6">CBS 119687</strain>
    </source>
</reference>
<sequence>MSSSTSIPAELKITLQSQVDHLIANSAGRWRVSNDGASLEAKISFPTFKKTWQFMDAVAAKAVASKHHPEWSNIYNQVFIRWTTHSDSILTDKDVHMAVFCEETALAFGATLETTSSSGLTRLIDQITGSRNVAEHIVV</sequence>
<evidence type="ECO:0000256" key="3">
    <source>
        <dbReference type="ARBA" id="ARBA00013252"/>
    </source>
</evidence>
<dbReference type="PANTHER" id="PTHR12599">
    <property type="entry name" value="PTERIN-4-ALPHA-CARBINOLAMINE DEHYDRATASE"/>
    <property type="match status" value="1"/>
</dbReference>
<dbReference type="InterPro" id="IPR001533">
    <property type="entry name" value="Pterin_deHydtase"/>
</dbReference>
<comment type="similarity">
    <text evidence="2">Belongs to the pterin-4-alpha-carbinolamine dehydratase family.</text>
</comment>
<dbReference type="GO" id="GO:0006729">
    <property type="term" value="P:tetrahydrobiopterin biosynthetic process"/>
    <property type="evidence" value="ECO:0007669"/>
    <property type="project" value="InterPro"/>
</dbReference>
<name>A0A6A5ZX39_9PLEO</name>
<accession>A0A6A5ZX39</accession>
<evidence type="ECO:0000256" key="4">
    <source>
        <dbReference type="ARBA" id="ARBA00023239"/>
    </source>
</evidence>
<dbReference type="OrthoDB" id="277398at2759"/>
<dbReference type="AlphaFoldDB" id="A0A6A5ZX39"/>
<dbReference type="Pfam" id="PF01329">
    <property type="entry name" value="Pterin_4a"/>
    <property type="match status" value="1"/>
</dbReference>
<evidence type="ECO:0000313" key="7">
    <source>
        <dbReference type="Proteomes" id="UP000799771"/>
    </source>
</evidence>
<evidence type="ECO:0000256" key="1">
    <source>
        <dbReference type="ARBA" id="ARBA00001554"/>
    </source>
</evidence>
<dbReference type="RefSeq" id="XP_033517878.1">
    <property type="nucleotide sequence ID" value="XM_033664553.1"/>
</dbReference>
<evidence type="ECO:0000256" key="2">
    <source>
        <dbReference type="ARBA" id="ARBA00006472"/>
    </source>
</evidence>
<organism evidence="6 7">
    <name type="scientific">Dothidotthia symphoricarpi CBS 119687</name>
    <dbReference type="NCBI Taxonomy" id="1392245"/>
    <lineage>
        <taxon>Eukaryota</taxon>
        <taxon>Fungi</taxon>
        <taxon>Dikarya</taxon>
        <taxon>Ascomycota</taxon>
        <taxon>Pezizomycotina</taxon>
        <taxon>Dothideomycetes</taxon>
        <taxon>Pleosporomycetidae</taxon>
        <taxon>Pleosporales</taxon>
        <taxon>Dothidotthiaceae</taxon>
        <taxon>Dothidotthia</taxon>
    </lineage>
</organism>
<dbReference type="Gene3D" id="3.30.1360.20">
    <property type="entry name" value="Transcriptional coactivator/pterin dehydratase"/>
    <property type="match status" value="1"/>
</dbReference>
<comment type="catalytic activity">
    <reaction evidence="1">
        <text>(4aS,6R)-4a-hydroxy-L-erythro-5,6,7,8-tetrahydrobiopterin = (6R)-L-erythro-6,7-dihydrobiopterin + H2O</text>
        <dbReference type="Rhea" id="RHEA:11920"/>
        <dbReference type="ChEBI" id="CHEBI:15377"/>
        <dbReference type="ChEBI" id="CHEBI:15642"/>
        <dbReference type="ChEBI" id="CHEBI:43120"/>
        <dbReference type="EC" id="4.2.1.96"/>
    </reaction>
</comment>
<protein>
    <recommendedName>
        <fullName evidence="3">4a-hydroxytetrahydrobiopterin dehydratase</fullName>
        <ecNumber evidence="3">4.2.1.96</ecNumber>
    </recommendedName>
    <alternativeName>
        <fullName evidence="5">4-alpha-hydroxy-tetrahydropterin dehydratase</fullName>
    </alternativeName>
</protein>
<dbReference type="PANTHER" id="PTHR12599:SF0">
    <property type="entry name" value="PTERIN-4-ALPHA-CARBINOLAMINE DEHYDRATASE"/>
    <property type="match status" value="1"/>
</dbReference>